<comment type="caution">
    <text evidence="1">The sequence shown here is derived from an EMBL/GenBank/DDBJ whole genome shotgun (WGS) entry which is preliminary data.</text>
</comment>
<accession>A0AAV6LHR4</accession>
<reference evidence="1" key="1">
    <citation type="submission" date="2020-08" db="EMBL/GenBank/DDBJ databases">
        <title>Plant Genome Project.</title>
        <authorList>
            <person name="Zhang R.-G."/>
        </authorList>
    </citation>
    <scope>NUCLEOTIDE SEQUENCE</scope>
    <source>
        <strain evidence="1">WSP0</strain>
        <tissue evidence="1">Leaf</tissue>
    </source>
</reference>
<proteinExistence type="predicted"/>
<keyword evidence="2" id="KW-1185">Reference proteome</keyword>
<gene>
    <name evidence="1" type="ORF">RHGRI_000486</name>
</gene>
<dbReference type="EMBL" id="JACTNZ010000001">
    <property type="protein sequence ID" value="KAG5564301.1"/>
    <property type="molecule type" value="Genomic_DNA"/>
</dbReference>
<evidence type="ECO:0000313" key="1">
    <source>
        <dbReference type="EMBL" id="KAG5564301.1"/>
    </source>
</evidence>
<organism evidence="1 2">
    <name type="scientific">Rhododendron griersonianum</name>
    <dbReference type="NCBI Taxonomy" id="479676"/>
    <lineage>
        <taxon>Eukaryota</taxon>
        <taxon>Viridiplantae</taxon>
        <taxon>Streptophyta</taxon>
        <taxon>Embryophyta</taxon>
        <taxon>Tracheophyta</taxon>
        <taxon>Spermatophyta</taxon>
        <taxon>Magnoliopsida</taxon>
        <taxon>eudicotyledons</taxon>
        <taxon>Gunneridae</taxon>
        <taxon>Pentapetalae</taxon>
        <taxon>asterids</taxon>
        <taxon>Ericales</taxon>
        <taxon>Ericaceae</taxon>
        <taxon>Ericoideae</taxon>
        <taxon>Rhodoreae</taxon>
        <taxon>Rhododendron</taxon>
    </lineage>
</organism>
<evidence type="ECO:0000313" key="2">
    <source>
        <dbReference type="Proteomes" id="UP000823749"/>
    </source>
</evidence>
<dbReference type="Proteomes" id="UP000823749">
    <property type="component" value="Chromosome 1"/>
</dbReference>
<sequence>MIKSPRAESTCAALVFGSISSFGINHNCNALPLLIGSVGIPPGGSQVHFSDSKTLKQALRDMVDEKTLTWKSFFPGKMFTSNLLPNYRVLHQHIAENVIPLW</sequence>
<protein>
    <submittedName>
        <fullName evidence="1">Uncharacterized protein</fullName>
    </submittedName>
</protein>
<name>A0AAV6LHR4_9ERIC</name>
<dbReference type="AlphaFoldDB" id="A0AAV6LHR4"/>